<organism evidence="1 2">
    <name type="scientific">Senna tora</name>
    <dbReference type="NCBI Taxonomy" id="362788"/>
    <lineage>
        <taxon>Eukaryota</taxon>
        <taxon>Viridiplantae</taxon>
        <taxon>Streptophyta</taxon>
        <taxon>Embryophyta</taxon>
        <taxon>Tracheophyta</taxon>
        <taxon>Spermatophyta</taxon>
        <taxon>Magnoliopsida</taxon>
        <taxon>eudicotyledons</taxon>
        <taxon>Gunneridae</taxon>
        <taxon>Pentapetalae</taxon>
        <taxon>rosids</taxon>
        <taxon>fabids</taxon>
        <taxon>Fabales</taxon>
        <taxon>Fabaceae</taxon>
        <taxon>Caesalpinioideae</taxon>
        <taxon>Cassia clade</taxon>
        <taxon>Senna</taxon>
    </lineage>
</organism>
<protein>
    <submittedName>
        <fullName evidence="1">Tubby-like F-box protein 10</fullName>
    </submittedName>
</protein>
<comment type="caution">
    <text evidence="1">The sequence shown here is derived from an EMBL/GenBank/DDBJ whole genome shotgun (WGS) entry which is preliminary data.</text>
</comment>
<name>A0A834TI48_9FABA</name>
<evidence type="ECO:0000313" key="2">
    <source>
        <dbReference type="Proteomes" id="UP000634136"/>
    </source>
</evidence>
<dbReference type="Proteomes" id="UP000634136">
    <property type="component" value="Unassembled WGS sequence"/>
</dbReference>
<dbReference type="AlphaFoldDB" id="A0A834TI48"/>
<gene>
    <name evidence="1" type="ORF">G2W53_020772</name>
</gene>
<keyword evidence="2" id="KW-1185">Reference proteome</keyword>
<dbReference type="EMBL" id="JAAIUW010000007">
    <property type="protein sequence ID" value="KAF7822628.1"/>
    <property type="molecule type" value="Genomic_DNA"/>
</dbReference>
<evidence type="ECO:0000313" key="1">
    <source>
        <dbReference type="EMBL" id="KAF7822628.1"/>
    </source>
</evidence>
<sequence length="102" mass="11566">MLRSHAHENSSTSIANAHAILELCFSRQSSQKQHFLYCSSCRSPDFCYRNFLLTMEMGTSSSRPSSLDPLISKVRMLYLNFPTYALLPWDKSSASSDMIYSA</sequence>
<proteinExistence type="predicted"/>
<reference evidence="1" key="1">
    <citation type="submission" date="2020-09" db="EMBL/GenBank/DDBJ databases">
        <title>Genome-Enabled Discovery of Anthraquinone Biosynthesis in Senna tora.</title>
        <authorList>
            <person name="Kang S.-H."/>
            <person name="Pandey R.P."/>
            <person name="Lee C.-M."/>
            <person name="Sim J.-S."/>
            <person name="Jeong J.-T."/>
            <person name="Choi B.-S."/>
            <person name="Jung M."/>
            <person name="Ginzburg D."/>
            <person name="Zhao K."/>
            <person name="Won S.Y."/>
            <person name="Oh T.-J."/>
            <person name="Yu Y."/>
            <person name="Kim N.-H."/>
            <person name="Lee O.R."/>
            <person name="Lee T.-H."/>
            <person name="Bashyal P."/>
            <person name="Kim T.-S."/>
            <person name="Lee W.-H."/>
            <person name="Kawkins C."/>
            <person name="Kim C.-K."/>
            <person name="Kim J.S."/>
            <person name="Ahn B.O."/>
            <person name="Rhee S.Y."/>
            <person name="Sohng J.K."/>
        </authorList>
    </citation>
    <scope>NUCLEOTIDE SEQUENCE</scope>
    <source>
        <tissue evidence="1">Leaf</tissue>
    </source>
</reference>
<accession>A0A834TI48</accession>